<dbReference type="GO" id="GO:0046503">
    <property type="term" value="P:glycerolipid catabolic process"/>
    <property type="evidence" value="ECO:0007669"/>
    <property type="project" value="TreeGrafter"/>
</dbReference>
<dbReference type="AlphaFoldDB" id="A0A8J8BA33"/>
<gene>
    <name evidence="2" type="ORF">KGA66_01270</name>
</gene>
<dbReference type="Proteomes" id="UP000677913">
    <property type="component" value="Unassembled WGS sequence"/>
</dbReference>
<evidence type="ECO:0000313" key="3">
    <source>
        <dbReference type="Proteomes" id="UP000677913"/>
    </source>
</evidence>
<feature type="domain" description="AB hydrolase-1" evidence="1">
    <location>
        <begin position="22"/>
        <end position="272"/>
    </location>
</feature>
<proteinExistence type="predicted"/>
<keyword evidence="2" id="KW-0378">Hydrolase</keyword>
<comment type="caution">
    <text evidence="2">The sequence shown here is derived from an EMBL/GenBank/DDBJ whole genome shotgun (WGS) entry which is preliminary data.</text>
</comment>
<dbReference type="InterPro" id="IPR029058">
    <property type="entry name" value="AB_hydrolase_fold"/>
</dbReference>
<dbReference type="InterPro" id="IPR050471">
    <property type="entry name" value="AB_hydrolase"/>
</dbReference>
<dbReference type="GO" id="GO:0004806">
    <property type="term" value="F:triacylglycerol lipase activity"/>
    <property type="evidence" value="ECO:0007669"/>
    <property type="project" value="TreeGrafter"/>
</dbReference>
<dbReference type="PANTHER" id="PTHR43433">
    <property type="entry name" value="HYDROLASE, ALPHA/BETA FOLD FAMILY PROTEIN"/>
    <property type="match status" value="1"/>
</dbReference>
<evidence type="ECO:0000259" key="1">
    <source>
        <dbReference type="Pfam" id="PF00561"/>
    </source>
</evidence>
<evidence type="ECO:0000313" key="2">
    <source>
        <dbReference type="EMBL" id="MBS2961658.1"/>
    </source>
</evidence>
<sequence>MPRAAANGIELEYDTFGSPAHPALLLIMGLGTQMTAWDPRFCGKLAERGFHVIRFDNRDIGLSTQFDGLPEPDLVAILGGDRGCVPYMLADMADDAAGLLDTLEVDRAHVVGASMGGMIAQELAIRHGERVLSLCSIMSTSGNRDVGYPTQEAMAALMAPRGADREQAISRAVQVQRIIGSGAPQYAVSDEVRYERAAAAYDRAYRPDGGIRQLAAIAASPDRTEALGALKLPVLVMHGDQDPLVDVSGGRATAAAVPGAELRIFPGMGHDLPEPLWNEFVEAISRNAARAAR</sequence>
<organism evidence="2 3">
    <name type="scientific">Actinocrinis puniceicyclus</name>
    <dbReference type="NCBI Taxonomy" id="977794"/>
    <lineage>
        <taxon>Bacteria</taxon>
        <taxon>Bacillati</taxon>
        <taxon>Actinomycetota</taxon>
        <taxon>Actinomycetes</taxon>
        <taxon>Catenulisporales</taxon>
        <taxon>Actinospicaceae</taxon>
        <taxon>Actinocrinis</taxon>
    </lineage>
</organism>
<keyword evidence="3" id="KW-1185">Reference proteome</keyword>
<accession>A0A8J8BA33</accession>
<dbReference type="SUPFAM" id="SSF53474">
    <property type="entry name" value="alpha/beta-Hydrolases"/>
    <property type="match status" value="1"/>
</dbReference>
<dbReference type="InterPro" id="IPR000073">
    <property type="entry name" value="AB_hydrolase_1"/>
</dbReference>
<dbReference type="Pfam" id="PF00561">
    <property type="entry name" value="Abhydrolase_1"/>
    <property type="match status" value="1"/>
</dbReference>
<protein>
    <submittedName>
        <fullName evidence="2">Alpha/beta fold hydrolase</fullName>
    </submittedName>
</protein>
<dbReference type="Gene3D" id="3.40.50.1820">
    <property type="entry name" value="alpha/beta hydrolase"/>
    <property type="match status" value="1"/>
</dbReference>
<dbReference type="PANTHER" id="PTHR43433:SF5">
    <property type="entry name" value="AB HYDROLASE-1 DOMAIN-CONTAINING PROTEIN"/>
    <property type="match status" value="1"/>
</dbReference>
<reference evidence="2" key="1">
    <citation type="submission" date="2021-04" db="EMBL/GenBank/DDBJ databases">
        <title>Genome based classification of Actinospica acidithermotolerans sp. nov., an actinobacterium isolated from an Indonesian hot spring.</title>
        <authorList>
            <person name="Kusuma A.B."/>
            <person name="Putra K.E."/>
            <person name="Nafisah S."/>
            <person name="Loh J."/>
            <person name="Nouioui I."/>
            <person name="Goodfellow M."/>
        </authorList>
    </citation>
    <scope>NUCLEOTIDE SEQUENCE</scope>
    <source>
        <strain evidence="2">DSM 45618</strain>
    </source>
</reference>
<name>A0A8J8BA33_9ACTN</name>
<dbReference type="EMBL" id="JAGSXH010000002">
    <property type="protein sequence ID" value="MBS2961658.1"/>
    <property type="molecule type" value="Genomic_DNA"/>
</dbReference>
<dbReference type="RefSeq" id="WP_211463525.1">
    <property type="nucleotide sequence ID" value="NZ_JAGSXH010000002.1"/>
</dbReference>